<dbReference type="Proteomes" id="UP001218104">
    <property type="component" value="Chromosome"/>
</dbReference>
<evidence type="ECO:0008006" key="11">
    <source>
        <dbReference type="Google" id="ProtNLM"/>
    </source>
</evidence>
<protein>
    <recommendedName>
        <fullName evidence="11">Glycosyltransferase</fullName>
    </recommendedName>
</protein>
<evidence type="ECO:0000256" key="8">
    <source>
        <dbReference type="SAM" id="Phobius"/>
    </source>
</evidence>
<keyword evidence="7 8" id="KW-0472">Membrane</keyword>
<evidence type="ECO:0000313" key="10">
    <source>
        <dbReference type="Proteomes" id="UP001218104"/>
    </source>
</evidence>
<dbReference type="PANTHER" id="PTHR33908">
    <property type="entry name" value="MANNOSYLTRANSFERASE YKCB-RELATED"/>
    <property type="match status" value="1"/>
</dbReference>
<dbReference type="AlphaFoldDB" id="A0AAJ5ZWU4"/>
<name>A0AAJ5ZWU4_LIMFE</name>
<dbReference type="GO" id="GO:0009103">
    <property type="term" value="P:lipopolysaccharide biosynthetic process"/>
    <property type="evidence" value="ECO:0007669"/>
    <property type="project" value="UniProtKB-ARBA"/>
</dbReference>
<feature type="transmembrane region" description="Helical" evidence="8">
    <location>
        <begin position="86"/>
        <end position="107"/>
    </location>
</feature>
<reference evidence="9" key="1">
    <citation type="submission" date="2023-04" db="EMBL/GenBank/DDBJ databases">
        <title>Genomic of Limosilactobacillus fermentum MSJK0025.</title>
        <authorList>
            <person name="Yang S."/>
        </authorList>
    </citation>
    <scope>NUCLEOTIDE SEQUENCE</scope>
    <source>
        <strain evidence="9">MSJK0025</strain>
    </source>
</reference>
<feature type="transmembrane region" description="Helical" evidence="8">
    <location>
        <begin position="194"/>
        <end position="226"/>
    </location>
</feature>
<feature type="transmembrane region" description="Helical" evidence="8">
    <location>
        <begin position="31"/>
        <end position="49"/>
    </location>
</feature>
<dbReference type="InterPro" id="IPR050297">
    <property type="entry name" value="LipidA_mod_glycosyltrf_83"/>
</dbReference>
<keyword evidence="6 8" id="KW-1133">Transmembrane helix</keyword>
<evidence type="ECO:0000256" key="2">
    <source>
        <dbReference type="ARBA" id="ARBA00022475"/>
    </source>
</evidence>
<dbReference type="GO" id="GO:0005886">
    <property type="term" value="C:plasma membrane"/>
    <property type="evidence" value="ECO:0007669"/>
    <property type="project" value="UniProtKB-SubCell"/>
</dbReference>
<feature type="transmembrane region" description="Helical" evidence="8">
    <location>
        <begin position="399"/>
        <end position="417"/>
    </location>
</feature>
<dbReference type="GO" id="GO:0010041">
    <property type="term" value="P:response to iron(III) ion"/>
    <property type="evidence" value="ECO:0007669"/>
    <property type="project" value="TreeGrafter"/>
</dbReference>
<organism evidence="9 10">
    <name type="scientific">Limosilactobacillus fermentum</name>
    <name type="common">Lactobacillus fermentum</name>
    <dbReference type="NCBI Taxonomy" id="1613"/>
    <lineage>
        <taxon>Bacteria</taxon>
        <taxon>Bacillati</taxon>
        <taxon>Bacillota</taxon>
        <taxon>Bacilli</taxon>
        <taxon>Lactobacillales</taxon>
        <taxon>Lactobacillaceae</taxon>
        <taxon>Limosilactobacillus</taxon>
    </lineage>
</organism>
<feature type="transmembrane region" description="Helical" evidence="8">
    <location>
        <begin position="143"/>
        <end position="160"/>
    </location>
</feature>
<dbReference type="GO" id="GO:0016763">
    <property type="term" value="F:pentosyltransferase activity"/>
    <property type="evidence" value="ECO:0007669"/>
    <property type="project" value="TreeGrafter"/>
</dbReference>
<proteinExistence type="predicted"/>
<gene>
    <name evidence="9" type="ORF">P8634_04600</name>
</gene>
<evidence type="ECO:0000256" key="4">
    <source>
        <dbReference type="ARBA" id="ARBA00022679"/>
    </source>
</evidence>
<comment type="subcellular location">
    <subcellularLocation>
        <location evidence="1">Cell membrane</location>
        <topology evidence="1">Multi-pass membrane protein</topology>
    </subcellularLocation>
</comment>
<evidence type="ECO:0000256" key="7">
    <source>
        <dbReference type="ARBA" id="ARBA00023136"/>
    </source>
</evidence>
<feature type="transmembrane region" description="Helical" evidence="8">
    <location>
        <begin position="172"/>
        <end position="188"/>
    </location>
</feature>
<feature type="transmembrane region" description="Helical" evidence="8">
    <location>
        <begin position="319"/>
        <end position="339"/>
    </location>
</feature>
<accession>A0AAJ5ZWU4</accession>
<feature type="transmembrane region" description="Helical" evidence="8">
    <location>
        <begin position="119"/>
        <end position="137"/>
    </location>
</feature>
<evidence type="ECO:0000256" key="1">
    <source>
        <dbReference type="ARBA" id="ARBA00004651"/>
    </source>
</evidence>
<keyword evidence="4" id="KW-0808">Transferase</keyword>
<feature type="transmembrane region" description="Helical" evidence="8">
    <location>
        <begin position="238"/>
        <end position="260"/>
    </location>
</feature>
<evidence type="ECO:0000256" key="6">
    <source>
        <dbReference type="ARBA" id="ARBA00022989"/>
    </source>
</evidence>
<evidence type="ECO:0000256" key="3">
    <source>
        <dbReference type="ARBA" id="ARBA00022676"/>
    </source>
</evidence>
<keyword evidence="5 8" id="KW-0812">Transmembrane</keyword>
<feature type="transmembrane region" description="Helical" evidence="8">
    <location>
        <begin position="6"/>
        <end position="24"/>
    </location>
</feature>
<evidence type="ECO:0000256" key="5">
    <source>
        <dbReference type="ARBA" id="ARBA00022692"/>
    </source>
</evidence>
<dbReference type="PANTHER" id="PTHR33908:SF3">
    <property type="entry name" value="UNDECAPRENYL PHOSPHATE-ALPHA-4-AMINO-4-DEOXY-L-ARABINOSE ARABINOSYL TRANSFERASE"/>
    <property type="match status" value="1"/>
</dbReference>
<dbReference type="RefSeq" id="WP_278319314.1">
    <property type="nucleotide sequence ID" value="NZ_CP053314.1"/>
</dbReference>
<keyword evidence="2" id="KW-1003">Cell membrane</keyword>
<keyword evidence="3" id="KW-0328">Glycosyltransferase</keyword>
<dbReference type="EMBL" id="CP121468">
    <property type="protein sequence ID" value="WFR89979.1"/>
    <property type="molecule type" value="Genomic_DNA"/>
</dbReference>
<sequence>MLVVTLTLAALYVAFLVVIAGRPALAKRPRWFKVTLALLLLVAIIARLYRYNAAMGIDYDEAMGGLNAWSLAKWGIDYFTLASHPVYLYAWGSGMNLLYPLLASPFVKFFGLSITVYRFPMVLLGVLSLLYLTAAMLKARWSNWRLVLVLAALALSPGMLNTSRWAVESNLFPALLTMVMATLLWWVTTKRARYFYLANLLLVLGAYTYANNWLFLATFILGFWLIAWRRHLIGVRQLGVGCLIDLAFAWPLALFLWVNYVSHRQLYVLRLTITRLAASRGASQLVVGHGQGLGAVIKNLGQTVALLFTGYDGYLKNGLPGFGILTPVMVVLAIVGALLVFKAKPRTDFDALMLMILGANLPTVLLISPNHTHLNALTVPALYFAGMALAKLSRVNWRVAGLVVIVVLFGTYAYTYLGPAHTALAAGQNETPLELQTMLTKADDNGAPIYLATNHQQAGGMYTVALFNHPVKPANFKQEAVKSGGGEFIHYYRYGRYHISAQLPKSLPTHAVLIVRRGASLQSAKQAGYHLVKAGCYYQYLER</sequence>
<evidence type="ECO:0000313" key="9">
    <source>
        <dbReference type="EMBL" id="WFR89979.1"/>
    </source>
</evidence>